<dbReference type="PANTHER" id="PTHR37996">
    <property type="entry name" value="B- AND T-LYMPHOCYTE ATTENUATOR"/>
    <property type="match status" value="1"/>
</dbReference>
<dbReference type="GO" id="GO:0038023">
    <property type="term" value="F:signaling receptor activity"/>
    <property type="evidence" value="ECO:0007669"/>
    <property type="project" value="InterPro"/>
</dbReference>
<evidence type="ECO:0000256" key="2">
    <source>
        <dbReference type="SAM" id="SignalP"/>
    </source>
</evidence>
<dbReference type="InterPro" id="IPR007110">
    <property type="entry name" value="Ig-like_dom"/>
</dbReference>
<feature type="chain" id="PRO_5044655025" evidence="2">
    <location>
        <begin position="23"/>
        <end position="298"/>
    </location>
</feature>
<dbReference type="SMART" id="SM00409">
    <property type="entry name" value="IG"/>
    <property type="match status" value="1"/>
</dbReference>
<dbReference type="Pfam" id="PF07679">
    <property type="entry name" value="I-set"/>
    <property type="match status" value="1"/>
</dbReference>
<evidence type="ECO:0000313" key="5">
    <source>
        <dbReference type="RefSeq" id="XP_034269366.1"/>
    </source>
</evidence>
<dbReference type="KEGG" id="pgut:117663358"/>
<dbReference type="GO" id="GO:0002768">
    <property type="term" value="P:immune response-regulating cell surface receptor signaling pathway"/>
    <property type="evidence" value="ECO:0007669"/>
    <property type="project" value="InterPro"/>
</dbReference>
<proteinExistence type="predicted"/>
<dbReference type="Proteomes" id="UP001652622">
    <property type="component" value="Unplaced"/>
</dbReference>
<dbReference type="PANTHER" id="PTHR37996:SF1">
    <property type="entry name" value="B- AND T-LYMPHOCYTE ATTENUATOR"/>
    <property type="match status" value="1"/>
</dbReference>
<evidence type="ECO:0000256" key="1">
    <source>
        <dbReference type="SAM" id="Phobius"/>
    </source>
</evidence>
<dbReference type="InterPro" id="IPR003599">
    <property type="entry name" value="Ig_sub"/>
</dbReference>
<evidence type="ECO:0000313" key="4">
    <source>
        <dbReference type="Proteomes" id="UP001652622"/>
    </source>
</evidence>
<keyword evidence="1" id="KW-0812">Transmembrane</keyword>
<dbReference type="Gene3D" id="2.60.40.10">
    <property type="entry name" value="Immunoglobulins"/>
    <property type="match status" value="1"/>
</dbReference>
<dbReference type="AlphaFoldDB" id="A0A6P9BDM7"/>
<name>A0A6P9BDM7_PANGU</name>
<sequence length="298" mass="34346">MYIGNVVLLLLLLMLMVDNSLTHDSEDDNCTTITIERGTKYYRNLGDSAILECPVTYCIKKPIMNWYMLNKSEEKFHILYPEKERSISWISEKTFALNFQSVHKNDSGQYRCEATVRKNKLASHVVELIVQDHSNSTVFPSTTNTTEDQKLLEKNKMLIMIYSISSLGTLFLIVGCFGWLYFTRRHQVKNAQKVKNPESGNNRNTQHCNDSTAHFSDEKAIFNEDSMPCLFQVPNENQDNYQKASRTSLSSMKFKEGLPEYKEDSVIYATLSHGELFQGTKTPEETQLTEYAIIRLKN</sequence>
<evidence type="ECO:0000259" key="3">
    <source>
        <dbReference type="PROSITE" id="PS50835"/>
    </source>
</evidence>
<accession>A0A6P9BDM7</accession>
<dbReference type="RefSeq" id="XP_034269366.1">
    <property type="nucleotide sequence ID" value="XM_034413475.2"/>
</dbReference>
<dbReference type="GO" id="GO:0005886">
    <property type="term" value="C:plasma membrane"/>
    <property type="evidence" value="ECO:0007669"/>
    <property type="project" value="InterPro"/>
</dbReference>
<dbReference type="OMA" id="KKPEMNW"/>
<dbReference type="PROSITE" id="PS50835">
    <property type="entry name" value="IG_LIKE"/>
    <property type="match status" value="1"/>
</dbReference>
<dbReference type="InterPro" id="IPR013783">
    <property type="entry name" value="Ig-like_fold"/>
</dbReference>
<feature type="transmembrane region" description="Helical" evidence="1">
    <location>
        <begin position="159"/>
        <end position="182"/>
    </location>
</feature>
<dbReference type="SUPFAM" id="SSF48726">
    <property type="entry name" value="Immunoglobulin"/>
    <property type="match status" value="1"/>
</dbReference>
<gene>
    <name evidence="5" type="primary">BTLA</name>
</gene>
<keyword evidence="1" id="KW-1133">Transmembrane helix</keyword>
<protein>
    <submittedName>
        <fullName evidence="5">B- and T-lymphocyte attenuator</fullName>
    </submittedName>
</protein>
<keyword evidence="2" id="KW-0732">Signal</keyword>
<dbReference type="InterPro" id="IPR013098">
    <property type="entry name" value="Ig_I-set"/>
</dbReference>
<dbReference type="GeneID" id="117663358"/>
<keyword evidence="1" id="KW-0472">Membrane</keyword>
<dbReference type="CTD" id="151888"/>
<keyword evidence="4" id="KW-1185">Reference proteome</keyword>
<dbReference type="InterPro" id="IPR036179">
    <property type="entry name" value="Ig-like_dom_sf"/>
</dbReference>
<organism evidence="4 5">
    <name type="scientific">Pantherophis guttatus</name>
    <name type="common">Corn snake</name>
    <name type="synonym">Elaphe guttata</name>
    <dbReference type="NCBI Taxonomy" id="94885"/>
    <lineage>
        <taxon>Eukaryota</taxon>
        <taxon>Metazoa</taxon>
        <taxon>Chordata</taxon>
        <taxon>Craniata</taxon>
        <taxon>Vertebrata</taxon>
        <taxon>Euteleostomi</taxon>
        <taxon>Lepidosauria</taxon>
        <taxon>Squamata</taxon>
        <taxon>Bifurcata</taxon>
        <taxon>Unidentata</taxon>
        <taxon>Episquamata</taxon>
        <taxon>Toxicofera</taxon>
        <taxon>Serpentes</taxon>
        <taxon>Colubroidea</taxon>
        <taxon>Colubridae</taxon>
        <taxon>Colubrinae</taxon>
        <taxon>Pantherophis</taxon>
    </lineage>
</organism>
<feature type="domain" description="Ig-like" evidence="3">
    <location>
        <begin position="46"/>
        <end position="122"/>
    </location>
</feature>
<dbReference type="InterPro" id="IPR039257">
    <property type="entry name" value="BTLA"/>
</dbReference>
<feature type="signal peptide" evidence="2">
    <location>
        <begin position="1"/>
        <end position="22"/>
    </location>
</feature>
<reference evidence="5" key="1">
    <citation type="submission" date="2025-08" db="UniProtKB">
        <authorList>
            <consortium name="RefSeq"/>
        </authorList>
    </citation>
    <scope>IDENTIFICATION</scope>
    <source>
        <tissue evidence="5">Blood</tissue>
    </source>
</reference>